<sequence>MLQSSSLNVIPAPWHGRPSAPVHPRSRNTVEEPIYTTRLGNTKQAFGFQAGEWRGYGPQGPYPQVNGYPQRHAPVNQQHQFQGTPYQRQYGVHTRENSMTHSSRILLSLFQSASPTKRTFPSNTGTGNSTNFTSSQSHLATASVNSSAPEIKFTYTSELNPLADPYHTEPRQVLLARLQHERRSQKLLEYQQKLKDGNYDDLQSPIPPLNFIPVSQFVPSSSSSSSVSSSNPGPIQRPSKIHVPVPVRRVSLTWLSSSNASPATHGNPALDIIHTSTPVFSTTTNGNGNSDGNNNEGTDSWWGTRNLEKVGNPCHLPEITHPPPGPRHHTRPLPDVTSPVFSFGDFSCAQGFIVDEEEPFGSDDVRVTRVPRRLSERVTPPRALDMEAVREYEEEERLLFGTAVEIISDEDAEREIEIVDEEGDFDTEDEENEEQGTNQLAFPPLLVFGDSESGEEVEESYEGSEDNGLAVPIVFLKSDEMPIDTPVVSTPWAGLAILSPLDI</sequence>
<dbReference type="EMBL" id="JANAWD010000327">
    <property type="protein sequence ID" value="KAJ3481326.1"/>
    <property type="molecule type" value="Genomic_DNA"/>
</dbReference>
<evidence type="ECO:0000313" key="2">
    <source>
        <dbReference type="EMBL" id="KAJ3481326.1"/>
    </source>
</evidence>
<protein>
    <submittedName>
        <fullName evidence="2">Uncharacterized protein</fullName>
    </submittedName>
</protein>
<keyword evidence="3" id="KW-1185">Reference proteome</keyword>
<gene>
    <name evidence="2" type="ORF">NLI96_g7737</name>
</gene>
<feature type="region of interest" description="Disordered" evidence="1">
    <location>
        <begin position="220"/>
        <end position="241"/>
    </location>
</feature>
<evidence type="ECO:0000256" key="1">
    <source>
        <dbReference type="SAM" id="MobiDB-lite"/>
    </source>
</evidence>
<comment type="caution">
    <text evidence="2">The sequence shown here is derived from an EMBL/GenBank/DDBJ whole genome shotgun (WGS) entry which is preliminary data.</text>
</comment>
<organism evidence="2 3">
    <name type="scientific">Meripilus lineatus</name>
    <dbReference type="NCBI Taxonomy" id="2056292"/>
    <lineage>
        <taxon>Eukaryota</taxon>
        <taxon>Fungi</taxon>
        <taxon>Dikarya</taxon>
        <taxon>Basidiomycota</taxon>
        <taxon>Agaricomycotina</taxon>
        <taxon>Agaricomycetes</taxon>
        <taxon>Polyporales</taxon>
        <taxon>Meripilaceae</taxon>
        <taxon>Meripilus</taxon>
    </lineage>
</organism>
<accession>A0AAD5YGY5</accession>
<dbReference type="AlphaFoldDB" id="A0AAD5YGY5"/>
<reference evidence="2" key="1">
    <citation type="submission" date="2022-07" db="EMBL/GenBank/DDBJ databases">
        <title>Genome Sequence of Physisporinus lineatus.</title>
        <authorList>
            <person name="Buettner E."/>
        </authorList>
    </citation>
    <scope>NUCLEOTIDE SEQUENCE</scope>
    <source>
        <strain evidence="2">VT162</strain>
    </source>
</reference>
<name>A0AAD5YGY5_9APHY</name>
<feature type="compositionally biased region" description="Acidic residues" evidence="1">
    <location>
        <begin position="424"/>
        <end position="434"/>
    </location>
</feature>
<feature type="compositionally biased region" description="Low complexity" evidence="1">
    <location>
        <begin position="220"/>
        <end position="230"/>
    </location>
</feature>
<dbReference type="Proteomes" id="UP001212997">
    <property type="component" value="Unassembled WGS sequence"/>
</dbReference>
<feature type="region of interest" description="Disordered" evidence="1">
    <location>
        <begin position="1"/>
        <end position="26"/>
    </location>
</feature>
<proteinExistence type="predicted"/>
<evidence type="ECO:0000313" key="3">
    <source>
        <dbReference type="Proteomes" id="UP001212997"/>
    </source>
</evidence>
<feature type="region of interest" description="Disordered" evidence="1">
    <location>
        <begin position="424"/>
        <end position="444"/>
    </location>
</feature>